<sequence>MCSRVIASRLEMYDSVSGSLLHSLQFAPSTLGSCGLSQWEDQHVITGTCSMQICDGGPSLLLCHDASSSVVVVAWPFLDFVAD</sequence>
<organism evidence="1 2">
    <name type="scientific">Hyaloperonospora arabidopsidis (strain Emoy2)</name>
    <name type="common">Downy mildew agent</name>
    <name type="synonym">Peronospora arabidopsidis</name>
    <dbReference type="NCBI Taxonomy" id="559515"/>
    <lineage>
        <taxon>Eukaryota</taxon>
        <taxon>Sar</taxon>
        <taxon>Stramenopiles</taxon>
        <taxon>Oomycota</taxon>
        <taxon>Peronosporomycetes</taxon>
        <taxon>Peronosporales</taxon>
        <taxon>Peronosporaceae</taxon>
        <taxon>Hyaloperonospora</taxon>
    </lineage>
</organism>
<dbReference type="VEuPathDB" id="FungiDB:HpaG800296"/>
<dbReference type="EMBL" id="JH597777">
    <property type="status" value="NOT_ANNOTATED_CDS"/>
    <property type="molecule type" value="Genomic_DNA"/>
</dbReference>
<dbReference type="Proteomes" id="UP000011713">
    <property type="component" value="Unassembled WGS sequence"/>
</dbReference>
<dbReference type="HOGENOM" id="CLU_2547409_0_0_1"/>
<reference evidence="2" key="1">
    <citation type="journal article" date="2010" name="Science">
        <title>Signatures of adaptation to obligate biotrophy in the Hyaloperonospora arabidopsidis genome.</title>
        <authorList>
            <person name="Baxter L."/>
            <person name="Tripathy S."/>
            <person name="Ishaque N."/>
            <person name="Boot N."/>
            <person name="Cabral A."/>
            <person name="Kemen E."/>
            <person name="Thines M."/>
            <person name="Ah-Fong A."/>
            <person name="Anderson R."/>
            <person name="Badejoko W."/>
            <person name="Bittner-Eddy P."/>
            <person name="Boore J.L."/>
            <person name="Chibucos M.C."/>
            <person name="Coates M."/>
            <person name="Dehal P."/>
            <person name="Delehaunty K."/>
            <person name="Dong S."/>
            <person name="Downton P."/>
            <person name="Dumas B."/>
            <person name="Fabro G."/>
            <person name="Fronick C."/>
            <person name="Fuerstenberg S.I."/>
            <person name="Fulton L."/>
            <person name="Gaulin E."/>
            <person name="Govers F."/>
            <person name="Hughes L."/>
            <person name="Humphray S."/>
            <person name="Jiang R.H."/>
            <person name="Judelson H."/>
            <person name="Kamoun S."/>
            <person name="Kyung K."/>
            <person name="Meijer H."/>
            <person name="Minx P."/>
            <person name="Morris P."/>
            <person name="Nelson J."/>
            <person name="Phuntumart V."/>
            <person name="Qutob D."/>
            <person name="Rehmany A."/>
            <person name="Rougon-Cardoso A."/>
            <person name="Ryden P."/>
            <person name="Torto-Alalibo T."/>
            <person name="Studholme D."/>
            <person name="Wang Y."/>
            <person name="Win J."/>
            <person name="Wood J."/>
            <person name="Clifton S.W."/>
            <person name="Rogers J."/>
            <person name="Van den Ackerveken G."/>
            <person name="Jones J.D."/>
            <person name="McDowell J.M."/>
            <person name="Beynon J."/>
            <person name="Tyler B.M."/>
        </authorList>
    </citation>
    <scope>NUCLEOTIDE SEQUENCE [LARGE SCALE GENOMIC DNA]</scope>
    <source>
        <strain evidence="2">Emoy2</strain>
    </source>
</reference>
<name>M4B1Z9_HYAAE</name>
<accession>M4B1Z9</accession>
<reference evidence="1" key="2">
    <citation type="submission" date="2015-06" db="UniProtKB">
        <authorList>
            <consortium name="EnsemblProtists"/>
        </authorList>
    </citation>
    <scope>IDENTIFICATION</scope>
    <source>
        <strain evidence="1">Emoy2</strain>
    </source>
</reference>
<dbReference type="AlphaFoldDB" id="M4B1Z9"/>
<dbReference type="InParanoid" id="M4B1Z9"/>
<protein>
    <submittedName>
        <fullName evidence="1">Uncharacterized protein</fullName>
    </submittedName>
</protein>
<evidence type="ECO:0000313" key="1">
    <source>
        <dbReference type="EnsemblProtists" id="HpaP800296"/>
    </source>
</evidence>
<dbReference type="EnsemblProtists" id="HpaT800296">
    <property type="protein sequence ID" value="HpaP800296"/>
    <property type="gene ID" value="HpaG800296"/>
</dbReference>
<proteinExistence type="predicted"/>
<keyword evidence="2" id="KW-1185">Reference proteome</keyword>
<dbReference type="PROSITE" id="PS51257">
    <property type="entry name" value="PROKAR_LIPOPROTEIN"/>
    <property type="match status" value="1"/>
</dbReference>
<evidence type="ECO:0000313" key="2">
    <source>
        <dbReference type="Proteomes" id="UP000011713"/>
    </source>
</evidence>